<reference evidence="2" key="1">
    <citation type="submission" date="2020-05" db="EMBL/GenBank/DDBJ databases">
        <authorList>
            <person name="Rincon C."/>
            <person name="Sanders R I."/>
            <person name="Robbins C."/>
            <person name="Chaturvedi A."/>
        </authorList>
    </citation>
    <scope>NUCLEOTIDE SEQUENCE</scope>
    <source>
        <strain evidence="2">CHB12</strain>
    </source>
</reference>
<sequence>MKTSRNKTSRNITRQEGHINWMLNSQDPNPLSFFRHICPAHRVRAIDKYRNVLNLALENHTNDLELKNKLQKKKETVDDANIQKDWETWLQEKAAIIIRRDVRNTNLNLHGEINKLVSIKDTMGTSAKNTNSNPDPDASEKEEDDEDEDEECAVSANEIDKFFMDKGNNNIHNDDIDGIHYVERHMEESESTSTCRSWVLRSGTNVREQLARYIDTIPEAQKCLNLAYWNILDLTEDSLIKSFFSTEDWNEITKSFEDDVKLFESDITKNEDENIIDAIDKLTSEIIENNQNVKLTNEDKKIVATIRRAVVTYAENLKGLELPVSESDFDNAFPNMLTKRFLDKQDLKMDV</sequence>
<dbReference type="AlphaFoldDB" id="A0A915YTH4"/>
<organism evidence="2 3">
    <name type="scientific">Rhizophagus irregularis</name>
    <dbReference type="NCBI Taxonomy" id="588596"/>
    <lineage>
        <taxon>Eukaryota</taxon>
        <taxon>Fungi</taxon>
        <taxon>Fungi incertae sedis</taxon>
        <taxon>Mucoromycota</taxon>
        <taxon>Glomeromycotina</taxon>
        <taxon>Glomeromycetes</taxon>
        <taxon>Glomerales</taxon>
        <taxon>Glomeraceae</taxon>
        <taxon>Rhizophagus</taxon>
    </lineage>
</organism>
<accession>A0A915YTH4</accession>
<proteinExistence type="predicted"/>
<feature type="compositionally biased region" description="Acidic residues" evidence="1">
    <location>
        <begin position="140"/>
        <end position="152"/>
    </location>
</feature>
<evidence type="ECO:0000313" key="2">
    <source>
        <dbReference type="EMBL" id="CAB5332241.1"/>
    </source>
</evidence>
<dbReference type="Proteomes" id="UP000684084">
    <property type="component" value="Unassembled WGS sequence"/>
</dbReference>
<evidence type="ECO:0000256" key="1">
    <source>
        <dbReference type="SAM" id="MobiDB-lite"/>
    </source>
</evidence>
<evidence type="ECO:0000313" key="3">
    <source>
        <dbReference type="Proteomes" id="UP000684084"/>
    </source>
</evidence>
<feature type="compositionally biased region" description="Polar residues" evidence="1">
    <location>
        <begin position="124"/>
        <end position="134"/>
    </location>
</feature>
<name>A0A915YTH4_9GLOM</name>
<feature type="region of interest" description="Disordered" evidence="1">
    <location>
        <begin position="124"/>
        <end position="152"/>
    </location>
</feature>
<dbReference type="OrthoDB" id="2423521at2759"/>
<dbReference type="EMBL" id="CAGKOT010000004">
    <property type="protein sequence ID" value="CAB5332241.1"/>
    <property type="molecule type" value="Genomic_DNA"/>
</dbReference>
<comment type="caution">
    <text evidence="2">The sequence shown here is derived from an EMBL/GenBank/DDBJ whole genome shotgun (WGS) entry which is preliminary data.</text>
</comment>
<gene>
    <name evidence="2" type="ORF">CHRIB12_LOCUS3017</name>
</gene>
<dbReference type="VEuPathDB" id="FungiDB:RhiirFUN_019404"/>
<protein>
    <submittedName>
        <fullName evidence="2">Uncharacterized protein</fullName>
    </submittedName>
</protein>